<accession>A0A8D0C7R1</accession>
<dbReference type="InterPro" id="IPR013320">
    <property type="entry name" value="ConA-like_dom_sf"/>
</dbReference>
<dbReference type="PANTHER" id="PTHR15036">
    <property type="entry name" value="PIKACHURIN-LIKE PROTEIN"/>
    <property type="match status" value="1"/>
</dbReference>
<name>A0A8D0C7R1_SALMN</name>
<keyword evidence="4" id="KW-1185">Reference proteome</keyword>
<dbReference type="InterPro" id="IPR050372">
    <property type="entry name" value="Neurexin-related_CASP"/>
</dbReference>
<dbReference type="PANTHER" id="PTHR15036:SF93">
    <property type="entry name" value="EYS PROTEIN"/>
    <property type="match status" value="1"/>
</dbReference>
<dbReference type="GeneTree" id="ENSGT00940000164728"/>
<reference evidence="3" key="2">
    <citation type="submission" date="2025-09" db="UniProtKB">
        <authorList>
            <consortium name="Ensembl"/>
        </authorList>
    </citation>
    <scope>IDENTIFICATION</scope>
</reference>
<evidence type="ECO:0000313" key="4">
    <source>
        <dbReference type="Proteomes" id="UP000694421"/>
    </source>
</evidence>
<comment type="caution">
    <text evidence="1">Lacks conserved residue(s) required for the propagation of feature annotation.</text>
</comment>
<evidence type="ECO:0000313" key="3">
    <source>
        <dbReference type="Ensembl" id="ENSSMRP00000015331.1"/>
    </source>
</evidence>
<evidence type="ECO:0000259" key="2">
    <source>
        <dbReference type="PROSITE" id="PS50025"/>
    </source>
</evidence>
<feature type="domain" description="Laminin G" evidence="2">
    <location>
        <begin position="18"/>
        <end position="181"/>
    </location>
</feature>
<dbReference type="SMART" id="SM00282">
    <property type="entry name" value="LamG"/>
    <property type="match status" value="1"/>
</dbReference>
<dbReference type="Ensembl" id="ENSSMRT00000017869.1">
    <property type="protein sequence ID" value="ENSSMRP00000015331.1"/>
    <property type="gene ID" value="ENSSMRG00000011902.1"/>
</dbReference>
<dbReference type="Proteomes" id="UP000694421">
    <property type="component" value="Unplaced"/>
</dbReference>
<dbReference type="Pfam" id="PF02210">
    <property type="entry name" value="Laminin_G_2"/>
    <property type="match status" value="1"/>
</dbReference>
<reference evidence="3" key="1">
    <citation type="submission" date="2025-08" db="UniProtKB">
        <authorList>
            <consortium name="Ensembl"/>
        </authorList>
    </citation>
    <scope>IDENTIFICATION</scope>
</reference>
<dbReference type="SUPFAM" id="SSF49899">
    <property type="entry name" value="Concanavalin A-like lectins/glucanases"/>
    <property type="match status" value="1"/>
</dbReference>
<dbReference type="PROSITE" id="PS50025">
    <property type="entry name" value="LAM_G_DOMAIN"/>
    <property type="match status" value="1"/>
</dbReference>
<dbReference type="OMA" id="CCDEKWH"/>
<proteinExistence type="predicted"/>
<dbReference type="AlphaFoldDB" id="A0A8D0C7R1"/>
<organism evidence="3 4">
    <name type="scientific">Salvator merianae</name>
    <name type="common">Argentine black and white tegu</name>
    <name type="synonym">Tupinambis merianae</name>
    <dbReference type="NCBI Taxonomy" id="96440"/>
    <lineage>
        <taxon>Eukaryota</taxon>
        <taxon>Metazoa</taxon>
        <taxon>Chordata</taxon>
        <taxon>Craniata</taxon>
        <taxon>Vertebrata</taxon>
        <taxon>Euteleostomi</taxon>
        <taxon>Lepidosauria</taxon>
        <taxon>Squamata</taxon>
        <taxon>Bifurcata</taxon>
        <taxon>Unidentata</taxon>
        <taxon>Episquamata</taxon>
        <taxon>Laterata</taxon>
        <taxon>Teiioidea</taxon>
        <taxon>Teiidae</taxon>
        <taxon>Salvator</taxon>
    </lineage>
</organism>
<dbReference type="InterPro" id="IPR001791">
    <property type="entry name" value="Laminin_G"/>
</dbReference>
<sequence length="181" mass="20846">MTEELGWSGLRCEKQISFFSAKFTGNSYIKYTDPNYKKRDLNFTRISFNFTTNQMDCLLVWLGKAENEDDDFLAVGLTNGSLKIVVNLGERIATPLIIHRKSLCCKKWHFVTVAQNRTLIKVFIDEDLFVSEDDRFPWEALSMNLDLPRSWLQSEPPLIDKASECSSSNHLRLKGAQQTKD</sequence>
<evidence type="ECO:0000256" key="1">
    <source>
        <dbReference type="PROSITE-ProRule" id="PRU00122"/>
    </source>
</evidence>
<dbReference type="CDD" id="cd00110">
    <property type="entry name" value="LamG"/>
    <property type="match status" value="1"/>
</dbReference>
<protein>
    <recommendedName>
        <fullName evidence="2">Laminin G domain-containing protein</fullName>
    </recommendedName>
</protein>
<dbReference type="Gene3D" id="2.60.120.200">
    <property type="match status" value="1"/>
</dbReference>